<feature type="compositionally biased region" description="Low complexity" evidence="1">
    <location>
        <begin position="504"/>
        <end position="513"/>
    </location>
</feature>
<feature type="region of interest" description="Disordered" evidence="1">
    <location>
        <begin position="172"/>
        <end position="203"/>
    </location>
</feature>
<protein>
    <submittedName>
        <fullName evidence="3">Uncharacterized protein</fullName>
    </submittedName>
</protein>
<feature type="region of interest" description="Disordered" evidence="1">
    <location>
        <begin position="306"/>
        <end position="385"/>
    </location>
</feature>
<feature type="transmembrane region" description="Helical" evidence="2">
    <location>
        <begin position="222"/>
        <end position="246"/>
    </location>
</feature>
<evidence type="ECO:0000256" key="2">
    <source>
        <dbReference type="SAM" id="Phobius"/>
    </source>
</evidence>
<evidence type="ECO:0000313" key="4">
    <source>
        <dbReference type="Proteomes" id="UP001515480"/>
    </source>
</evidence>
<organism evidence="3 4">
    <name type="scientific">Prymnesium parvum</name>
    <name type="common">Toxic golden alga</name>
    <dbReference type="NCBI Taxonomy" id="97485"/>
    <lineage>
        <taxon>Eukaryota</taxon>
        <taxon>Haptista</taxon>
        <taxon>Haptophyta</taxon>
        <taxon>Prymnesiophyceae</taxon>
        <taxon>Prymnesiales</taxon>
        <taxon>Prymnesiaceae</taxon>
        <taxon>Prymnesium</taxon>
    </lineage>
</organism>
<evidence type="ECO:0000256" key="1">
    <source>
        <dbReference type="SAM" id="MobiDB-lite"/>
    </source>
</evidence>
<feature type="compositionally biased region" description="Basic and acidic residues" evidence="1">
    <location>
        <begin position="11"/>
        <end position="26"/>
    </location>
</feature>
<keyword evidence="4" id="KW-1185">Reference proteome</keyword>
<feature type="region of interest" description="Disordered" evidence="1">
    <location>
        <begin position="425"/>
        <end position="478"/>
    </location>
</feature>
<gene>
    <name evidence="3" type="ORF">AB1Y20_013219</name>
</gene>
<feature type="region of interest" description="Disordered" evidence="1">
    <location>
        <begin position="57"/>
        <end position="87"/>
    </location>
</feature>
<keyword evidence="2" id="KW-1133">Transmembrane helix</keyword>
<feature type="region of interest" description="Disordered" evidence="1">
    <location>
        <begin position="504"/>
        <end position="524"/>
    </location>
</feature>
<dbReference type="AlphaFoldDB" id="A0AB34IM47"/>
<keyword evidence="2" id="KW-0812">Transmembrane</keyword>
<feature type="transmembrane region" description="Helical" evidence="2">
    <location>
        <begin position="258"/>
        <end position="282"/>
    </location>
</feature>
<comment type="caution">
    <text evidence="3">The sequence shown here is derived from an EMBL/GenBank/DDBJ whole genome shotgun (WGS) entry which is preliminary data.</text>
</comment>
<proteinExistence type="predicted"/>
<feature type="compositionally biased region" description="Polar residues" evidence="1">
    <location>
        <begin position="462"/>
        <end position="478"/>
    </location>
</feature>
<reference evidence="3 4" key="1">
    <citation type="journal article" date="2024" name="Science">
        <title>Giant polyketide synthase enzymes in the biosynthesis of giant marine polyether toxins.</title>
        <authorList>
            <person name="Fallon T.R."/>
            <person name="Shende V.V."/>
            <person name="Wierzbicki I.H."/>
            <person name="Pendleton A.L."/>
            <person name="Watervoot N.F."/>
            <person name="Auber R.P."/>
            <person name="Gonzalez D.J."/>
            <person name="Wisecaver J.H."/>
            <person name="Moore B.S."/>
        </authorList>
    </citation>
    <scope>NUCLEOTIDE SEQUENCE [LARGE SCALE GENOMIC DNA]</scope>
    <source>
        <strain evidence="3 4">12B1</strain>
    </source>
</reference>
<name>A0AB34IM47_PRYPA</name>
<dbReference type="EMBL" id="JBGBPQ010000023">
    <property type="protein sequence ID" value="KAL1500564.1"/>
    <property type="molecule type" value="Genomic_DNA"/>
</dbReference>
<keyword evidence="2" id="KW-0472">Membrane</keyword>
<feature type="compositionally biased region" description="Low complexity" evidence="1">
    <location>
        <begin position="71"/>
        <end position="87"/>
    </location>
</feature>
<feature type="region of interest" description="Disordered" evidence="1">
    <location>
        <begin position="1"/>
        <end position="41"/>
    </location>
</feature>
<evidence type="ECO:0000313" key="3">
    <source>
        <dbReference type="EMBL" id="KAL1500564.1"/>
    </source>
</evidence>
<sequence length="599" mass="64270">MIATPGTVGCGRERHNLHRRVDEPHSPPHASPSASYQWNGGYVTPQLDAGMEARLPYPTRLPGPGGRGDARAGARSKASASSVPPSVLETDEVFQELFGDLYVGDGKELAAERRPYAPAGRLCTERLCCTSPRSMLDGANTHRTWGAETTGGWRAQRGEQNDGGWRVGGVTARSAHDGASTHRTSGAGTARSGRAPRAELHQPHVASWPPVRKGIEDSDGRLPAWLSSCILWGFWLLQALCCILLADPEHIYIPFNEQLGFLEVVVLLALGLTCYGLCLFYCPATLHGAPKLDAWQPLKEIKIELEHTSPTQQRGTVDAPAEKKAPSSPSRKLASAVVPPFLSPSKRVRAAQPAPGSERSISPTAGRCERQGFRTKSKAIAEGKSQETPLVRCKVIRQPKPFDVSQSGAPLSRSAAALSQLAAPMSQSAGSMSTVSKNRRAGSAYGSKKGRTGKGSVKASEQENASLDDQKTAFTSSDPNPALAQYQCVLRKPEIPKQVPIAKKCSCPKSSSSAPPPTDSGMQTAEDLLSDEQRWLASKVIIELKRLLPSSHTDSKALLDAYAEFDWRLESLATKQVSVVPSMTVSSSFDACICPRQSA</sequence>
<accession>A0AB34IM47</accession>
<dbReference type="Proteomes" id="UP001515480">
    <property type="component" value="Unassembled WGS sequence"/>
</dbReference>